<organism evidence="2 3">
    <name type="scientific">Thermosediminibacter litoriperuensis</name>
    <dbReference type="NCBI Taxonomy" id="291989"/>
    <lineage>
        <taxon>Bacteria</taxon>
        <taxon>Bacillati</taxon>
        <taxon>Bacillota</taxon>
        <taxon>Clostridia</taxon>
        <taxon>Thermosediminibacterales</taxon>
        <taxon>Thermosediminibacteraceae</taxon>
        <taxon>Thermosediminibacter</taxon>
    </lineage>
</organism>
<name>A0A5S5ACX8_9FIRM</name>
<dbReference type="GO" id="GO:0016740">
    <property type="term" value="F:transferase activity"/>
    <property type="evidence" value="ECO:0007669"/>
    <property type="project" value="UniProtKB-KW"/>
</dbReference>
<keyword evidence="2" id="KW-0808">Transferase</keyword>
<dbReference type="Gene3D" id="1.10.3210.10">
    <property type="entry name" value="Hypothetical protein af1432"/>
    <property type="match status" value="1"/>
</dbReference>
<protein>
    <submittedName>
        <fullName evidence="2">Putative nucleotidyltransferase with HDIG domain</fullName>
    </submittedName>
</protein>
<evidence type="ECO:0000313" key="3">
    <source>
        <dbReference type="Proteomes" id="UP000322294"/>
    </source>
</evidence>
<dbReference type="OrthoDB" id="9801160at2"/>
<dbReference type="InterPro" id="IPR006674">
    <property type="entry name" value="HD_domain"/>
</dbReference>
<dbReference type="InterPro" id="IPR006675">
    <property type="entry name" value="HDIG_dom"/>
</dbReference>
<comment type="caution">
    <text evidence="2">The sequence shown here is derived from an EMBL/GenBank/DDBJ whole genome shotgun (WGS) entry which is preliminary data.</text>
</comment>
<dbReference type="Proteomes" id="UP000322294">
    <property type="component" value="Unassembled WGS sequence"/>
</dbReference>
<proteinExistence type="predicted"/>
<sequence>MTREEALELVKENVSNKNLVKHMIAAEAVMRRLARHFGEDEEKWGLTGLLHDVDFDRVKDDLSKHSLVGGQMAREWGLDEEVAHAIEAHNEEHGIERNTLLSKAMFAVDPLTGLIVASALIHPEKKLSAIDTQFVINRFYEKSFARGASREKIATCSELNLTLEEFVSMALEAMQEIHKELGL</sequence>
<gene>
    <name evidence="2" type="ORF">LZ11_02456</name>
</gene>
<dbReference type="Pfam" id="PF01966">
    <property type="entry name" value="HD"/>
    <property type="match status" value="1"/>
</dbReference>
<feature type="domain" description="HD" evidence="1">
    <location>
        <begin position="21"/>
        <end position="109"/>
    </location>
</feature>
<dbReference type="EMBL" id="VNHO01000050">
    <property type="protein sequence ID" value="TYP47029.1"/>
    <property type="molecule type" value="Genomic_DNA"/>
</dbReference>
<dbReference type="PANTHER" id="PTHR38659">
    <property type="entry name" value="METAL-DEPENDENT PHOSPHOHYDROLASE"/>
    <property type="match status" value="1"/>
</dbReference>
<accession>A0A5S5ACX8</accession>
<keyword evidence="3" id="KW-1185">Reference proteome</keyword>
<dbReference type="SUPFAM" id="SSF109604">
    <property type="entry name" value="HD-domain/PDEase-like"/>
    <property type="match status" value="1"/>
</dbReference>
<reference evidence="2 3" key="1">
    <citation type="submission" date="2019-07" db="EMBL/GenBank/DDBJ databases">
        <title>Genomic Encyclopedia of Type Strains, Phase I: the one thousand microbial genomes (KMG-I) project.</title>
        <authorList>
            <person name="Kyrpides N."/>
        </authorList>
    </citation>
    <scope>NUCLEOTIDE SEQUENCE [LARGE SCALE GENOMIC DNA]</scope>
    <source>
        <strain evidence="2 3">DSM 16647</strain>
    </source>
</reference>
<dbReference type="NCBIfam" id="TIGR00277">
    <property type="entry name" value="HDIG"/>
    <property type="match status" value="1"/>
</dbReference>
<dbReference type="AlphaFoldDB" id="A0A5S5ACX8"/>
<dbReference type="PANTHER" id="PTHR38659:SF1">
    <property type="entry name" value="METAL DEPENDENT PHOSPHOHYDROLASE"/>
    <property type="match status" value="1"/>
</dbReference>
<dbReference type="RefSeq" id="WP_148868092.1">
    <property type="nucleotide sequence ID" value="NZ_VNHO01000050.1"/>
</dbReference>
<evidence type="ECO:0000259" key="1">
    <source>
        <dbReference type="Pfam" id="PF01966"/>
    </source>
</evidence>
<evidence type="ECO:0000313" key="2">
    <source>
        <dbReference type="EMBL" id="TYP47029.1"/>
    </source>
</evidence>